<sequence>MFLHLGQDVMVAERDIIGIFDLENTTISKTTREFLNTAQARGEVVNVLDDLPKSFILCQREDKRTVYISQISPATLEKRKNSMGNLVNPV</sequence>
<comment type="caution">
    <text evidence="1">The sequence shown here is derived from an EMBL/GenBank/DDBJ whole genome shotgun (WGS) entry which is preliminary data.</text>
</comment>
<protein>
    <submittedName>
        <fullName evidence="1">DUF370 domain-containing protein</fullName>
    </submittedName>
</protein>
<name>A0A926HVC3_9FIRM</name>
<evidence type="ECO:0000313" key="2">
    <source>
        <dbReference type="Proteomes" id="UP000620366"/>
    </source>
</evidence>
<dbReference type="NCBIfam" id="NF046065">
    <property type="entry name" value="MtxRegRemB"/>
    <property type="match status" value="1"/>
</dbReference>
<keyword evidence="2" id="KW-1185">Reference proteome</keyword>
<gene>
    <name evidence="1" type="ORF">H8695_07180</name>
</gene>
<dbReference type="Pfam" id="PF04025">
    <property type="entry name" value="RemA-like"/>
    <property type="match status" value="1"/>
</dbReference>
<proteinExistence type="predicted"/>
<organism evidence="1 2">
    <name type="scientific">Feifania hominis</name>
    <dbReference type="NCBI Taxonomy" id="2763660"/>
    <lineage>
        <taxon>Bacteria</taxon>
        <taxon>Bacillati</taxon>
        <taxon>Bacillota</taxon>
        <taxon>Clostridia</taxon>
        <taxon>Eubacteriales</taxon>
        <taxon>Feifaniaceae</taxon>
        <taxon>Feifania</taxon>
    </lineage>
</organism>
<accession>A0A926HVC3</accession>
<dbReference type="InterPro" id="IPR007169">
    <property type="entry name" value="RemA-like"/>
</dbReference>
<dbReference type="AlphaFoldDB" id="A0A926HVC3"/>
<dbReference type="RefSeq" id="WP_249300310.1">
    <property type="nucleotide sequence ID" value="NZ_JACRSP010000003.1"/>
</dbReference>
<dbReference type="Proteomes" id="UP000620366">
    <property type="component" value="Unassembled WGS sequence"/>
</dbReference>
<evidence type="ECO:0000313" key="1">
    <source>
        <dbReference type="EMBL" id="MBC8536466.1"/>
    </source>
</evidence>
<dbReference type="EMBL" id="JACRSP010000003">
    <property type="protein sequence ID" value="MBC8536466.1"/>
    <property type="molecule type" value="Genomic_DNA"/>
</dbReference>
<reference evidence="1" key="1">
    <citation type="submission" date="2020-08" db="EMBL/GenBank/DDBJ databases">
        <title>Genome public.</title>
        <authorList>
            <person name="Liu C."/>
            <person name="Sun Q."/>
        </authorList>
    </citation>
    <scope>NUCLEOTIDE SEQUENCE</scope>
    <source>
        <strain evidence="1">BX7</strain>
    </source>
</reference>